<dbReference type="RefSeq" id="WP_087645515.1">
    <property type="nucleotide sequence ID" value="NZ_FCON02000034.1"/>
</dbReference>
<evidence type="ECO:0000313" key="4">
    <source>
        <dbReference type="Proteomes" id="UP000054770"/>
    </source>
</evidence>
<dbReference type="SUPFAM" id="SSF52540">
    <property type="entry name" value="P-loop containing nucleoside triphosphate hydrolases"/>
    <property type="match status" value="1"/>
</dbReference>
<sequence length="319" mass="33356">MTVAASAPQRPPIALIVLGGYLGAGKTTLLNHLLADAQGRRVTVLVNDFGAINIDASLIREQSDDVISLENGCVCCSIGGRLVQALVEISARADPPDVLIIEASGVSDPVRIAQVGMLDRAFRLHGIVVAVDAQGIGETLGDPYVGDIVRRQIEGATALVLTKTDLIDESAKGAVTSKLLELAGTRIVIEAMHGAIPPALVFDATPAGTRQPNAPALRSATPAHLPAGLRSFTFRSEARLNRARLKEALRVLGPRLLRAKGFVLLDDAGAPQELHVVGPRIRLGAFSGAVSAESTIVLIGLFDPEDERLAIGALHSAAL</sequence>
<dbReference type="PANTHER" id="PTHR13748">
    <property type="entry name" value="COBW-RELATED"/>
    <property type="match status" value="1"/>
</dbReference>
<name>A0A158J3P8_9BURK</name>
<dbReference type="InterPro" id="IPR011629">
    <property type="entry name" value="CobW-like_C"/>
</dbReference>
<dbReference type="CDD" id="cd03112">
    <property type="entry name" value="CobW-like"/>
    <property type="match status" value="1"/>
</dbReference>
<dbReference type="PANTHER" id="PTHR13748:SF62">
    <property type="entry name" value="COBW DOMAIN-CONTAINING PROTEIN"/>
    <property type="match status" value="1"/>
</dbReference>
<evidence type="ECO:0000256" key="1">
    <source>
        <dbReference type="ARBA" id="ARBA00045658"/>
    </source>
</evidence>
<dbReference type="Gene3D" id="3.40.50.300">
    <property type="entry name" value="P-loop containing nucleotide triphosphate hydrolases"/>
    <property type="match status" value="1"/>
</dbReference>
<dbReference type="Proteomes" id="UP000054770">
    <property type="component" value="Unassembled WGS sequence"/>
</dbReference>
<dbReference type="AlphaFoldDB" id="A0A158J3P8"/>
<gene>
    <name evidence="3" type="ORF">AWB68_03407</name>
</gene>
<dbReference type="OrthoDB" id="9808822at2"/>
<dbReference type="Pfam" id="PF07683">
    <property type="entry name" value="CobW_C"/>
    <property type="match status" value="1"/>
</dbReference>
<dbReference type="InterPro" id="IPR003495">
    <property type="entry name" value="CobW/HypB/UreG_nucleotide-bd"/>
</dbReference>
<keyword evidence="4" id="KW-1185">Reference proteome</keyword>
<reference evidence="3" key="1">
    <citation type="submission" date="2016-01" db="EMBL/GenBank/DDBJ databases">
        <authorList>
            <person name="Peeters C."/>
        </authorList>
    </citation>
    <scope>NUCLEOTIDE SEQUENCE [LARGE SCALE GENOMIC DNA]</scope>
    <source>
        <strain evidence="3">LMG 22940</strain>
    </source>
</reference>
<accession>A0A158J3P8</accession>
<dbReference type="SUPFAM" id="SSF90002">
    <property type="entry name" value="Hypothetical protein YjiA, C-terminal domain"/>
    <property type="match status" value="1"/>
</dbReference>
<dbReference type="Pfam" id="PF02492">
    <property type="entry name" value="cobW"/>
    <property type="match status" value="1"/>
</dbReference>
<organism evidence="3 4">
    <name type="scientific">Caballeronia choica</name>
    <dbReference type="NCBI Taxonomy" id="326476"/>
    <lineage>
        <taxon>Bacteria</taxon>
        <taxon>Pseudomonadati</taxon>
        <taxon>Pseudomonadota</taxon>
        <taxon>Betaproteobacteria</taxon>
        <taxon>Burkholderiales</taxon>
        <taxon>Burkholderiaceae</taxon>
        <taxon>Caballeronia</taxon>
    </lineage>
</organism>
<feature type="domain" description="CobW C-terminal" evidence="2">
    <location>
        <begin position="229"/>
        <end position="318"/>
    </location>
</feature>
<dbReference type="GO" id="GO:0005737">
    <property type="term" value="C:cytoplasm"/>
    <property type="evidence" value="ECO:0007669"/>
    <property type="project" value="TreeGrafter"/>
</dbReference>
<protein>
    <submittedName>
        <fullName evidence="3">Cobalamin biosynthesis protein</fullName>
    </submittedName>
</protein>
<dbReference type="InterPro" id="IPR051316">
    <property type="entry name" value="Zinc-reg_GTPase_activator"/>
</dbReference>
<dbReference type="SMART" id="SM00833">
    <property type="entry name" value="CobW_C"/>
    <property type="match status" value="1"/>
</dbReference>
<evidence type="ECO:0000313" key="3">
    <source>
        <dbReference type="EMBL" id="SAL63478.1"/>
    </source>
</evidence>
<dbReference type="EMBL" id="FCON02000034">
    <property type="protein sequence ID" value="SAL63478.1"/>
    <property type="molecule type" value="Genomic_DNA"/>
</dbReference>
<proteinExistence type="predicted"/>
<dbReference type="InterPro" id="IPR027417">
    <property type="entry name" value="P-loop_NTPase"/>
</dbReference>
<evidence type="ECO:0000259" key="2">
    <source>
        <dbReference type="SMART" id="SM00833"/>
    </source>
</evidence>
<comment type="caution">
    <text evidence="3">The sequence shown here is derived from an EMBL/GenBank/DDBJ whole genome shotgun (WGS) entry which is preliminary data.</text>
</comment>
<comment type="function">
    <text evidence="1">Zinc chaperone that directly transfers zinc cofactor to target proteins, thereby activating them. Zinc is transferred from the CXCC motif in the GTPase domain to the zinc binding site in target proteins in a process requiring GTP hydrolysis.</text>
</comment>